<protein>
    <submittedName>
        <fullName evidence="2">Phosphoglycerate mutase</fullName>
    </submittedName>
</protein>
<dbReference type="SUPFAM" id="SSF53254">
    <property type="entry name" value="Phosphoglycerate mutase-like"/>
    <property type="match status" value="1"/>
</dbReference>
<dbReference type="WBParaSite" id="ACRNAN_Path_1046.g4011.t1">
    <property type="protein sequence ID" value="ACRNAN_Path_1046.g4011.t1"/>
    <property type="gene ID" value="ACRNAN_Path_1046.g4011"/>
</dbReference>
<dbReference type="PANTHER" id="PTHR16469">
    <property type="entry name" value="UBIQUITIN-ASSOCIATED AND SH3 DOMAIN-CONTAINING BA-RELATED"/>
    <property type="match status" value="1"/>
</dbReference>
<dbReference type="Proteomes" id="UP000887540">
    <property type="component" value="Unplaced"/>
</dbReference>
<dbReference type="GO" id="GO:0016791">
    <property type="term" value="F:phosphatase activity"/>
    <property type="evidence" value="ECO:0007669"/>
    <property type="project" value="UniProtKB-ARBA"/>
</dbReference>
<dbReference type="AlphaFoldDB" id="A0A914BUV1"/>
<dbReference type="Pfam" id="PF00300">
    <property type="entry name" value="His_Phos_1"/>
    <property type="match status" value="1"/>
</dbReference>
<dbReference type="InterPro" id="IPR013078">
    <property type="entry name" value="His_Pase_superF_clade-1"/>
</dbReference>
<dbReference type="InterPro" id="IPR051710">
    <property type="entry name" value="Phosphatase_SH3-domain"/>
</dbReference>
<evidence type="ECO:0000313" key="1">
    <source>
        <dbReference type="Proteomes" id="UP000887540"/>
    </source>
</evidence>
<accession>A0A914BUV1</accession>
<dbReference type="Gene3D" id="3.40.50.1240">
    <property type="entry name" value="Phosphoglycerate mutase-like"/>
    <property type="match status" value="1"/>
</dbReference>
<dbReference type="CDD" id="cd07067">
    <property type="entry name" value="HP_PGM_like"/>
    <property type="match status" value="1"/>
</dbReference>
<dbReference type="InterPro" id="IPR029033">
    <property type="entry name" value="His_PPase_superfam"/>
</dbReference>
<evidence type="ECO:0000313" key="2">
    <source>
        <dbReference type="WBParaSite" id="ACRNAN_Path_1046.g4011.t1"/>
    </source>
</evidence>
<keyword evidence="1" id="KW-1185">Reference proteome</keyword>
<name>A0A914BUV1_9BILA</name>
<sequence length="277" mass="31894">MTQDKMLQQSDSSASFTSNFSEDTQRKVFVFRHAERVDGTFRSELSHWTDRAFDEDGKYKPFDLNMPKMLPKRHGGPQAFVDDTPLTELGYFHAVLTGKALAMSGIEIHHVYASPALRSIQTANGIVEGLNQPNLKINVEIGLFEWTKFYEYLARWMTVEELIAFKYHINPHYESLHSKHELKMDETINDWYTRSHDITSKILENSQGNILIVGHRGSPYSCTTQLCGLPIPTEDDSDERVLKIQYLDGIHIEEHENGKYRYAKLPIPRFSCSSFTN</sequence>
<proteinExistence type="predicted"/>
<dbReference type="PANTHER" id="PTHR16469:SF27">
    <property type="entry name" value="UBIQUITIN-ASSOCIATED AND SH3 DOMAIN-CONTAINING BA-RELATED"/>
    <property type="match status" value="1"/>
</dbReference>
<reference evidence="2" key="1">
    <citation type="submission" date="2022-11" db="UniProtKB">
        <authorList>
            <consortium name="WormBaseParasite"/>
        </authorList>
    </citation>
    <scope>IDENTIFICATION</scope>
</reference>
<organism evidence="1 2">
    <name type="scientific">Acrobeloides nanus</name>
    <dbReference type="NCBI Taxonomy" id="290746"/>
    <lineage>
        <taxon>Eukaryota</taxon>
        <taxon>Metazoa</taxon>
        <taxon>Ecdysozoa</taxon>
        <taxon>Nematoda</taxon>
        <taxon>Chromadorea</taxon>
        <taxon>Rhabditida</taxon>
        <taxon>Tylenchina</taxon>
        <taxon>Cephalobomorpha</taxon>
        <taxon>Cephaloboidea</taxon>
        <taxon>Cephalobidae</taxon>
        <taxon>Acrobeloides</taxon>
    </lineage>
</organism>